<dbReference type="InterPro" id="IPR013332">
    <property type="entry name" value="KPR_N"/>
</dbReference>
<dbReference type="InterPro" id="IPR008927">
    <property type="entry name" value="6-PGluconate_DH-like_C_sf"/>
</dbReference>
<dbReference type="Gene3D" id="3.40.50.720">
    <property type="entry name" value="NAD(P)-binding Rossmann-like Domain"/>
    <property type="match status" value="1"/>
</dbReference>
<name>A0A364L0Z7_TALAM</name>
<dbReference type="GO" id="GO:0005737">
    <property type="term" value="C:cytoplasm"/>
    <property type="evidence" value="ECO:0007669"/>
    <property type="project" value="TreeGrafter"/>
</dbReference>
<protein>
    <recommendedName>
        <fullName evidence="5">2-dehydropantoate 2-reductase</fullName>
    </recommendedName>
</protein>
<proteinExistence type="predicted"/>
<evidence type="ECO:0000259" key="2">
    <source>
        <dbReference type="Pfam" id="PF08546"/>
    </source>
</evidence>
<gene>
    <name evidence="3" type="ORF">BHQ10_005495</name>
</gene>
<keyword evidence="4" id="KW-1185">Reference proteome</keyword>
<dbReference type="FunFam" id="1.10.1040.10:FF:000017">
    <property type="entry name" value="2-dehydropantoate 2-reductase"/>
    <property type="match status" value="1"/>
</dbReference>
<dbReference type="SUPFAM" id="SSF51735">
    <property type="entry name" value="NAD(P)-binding Rossmann-fold domains"/>
    <property type="match status" value="1"/>
</dbReference>
<dbReference type="RefSeq" id="XP_040733999.1">
    <property type="nucleotide sequence ID" value="XM_040877977.1"/>
</dbReference>
<dbReference type="Pfam" id="PF08546">
    <property type="entry name" value="ApbA_C"/>
    <property type="match status" value="1"/>
</dbReference>
<comment type="caution">
    <text evidence="3">The sequence shown here is derived from an EMBL/GenBank/DDBJ whole genome shotgun (WGS) entry which is preliminary data.</text>
</comment>
<dbReference type="Gene3D" id="1.10.1040.10">
    <property type="entry name" value="N-(1-d-carboxylethyl)-l-norvaline Dehydrogenase, domain 2"/>
    <property type="match status" value="1"/>
</dbReference>
<dbReference type="InterPro" id="IPR051402">
    <property type="entry name" value="KPR-Related"/>
</dbReference>
<dbReference type="PANTHER" id="PTHR21708:SF30">
    <property type="entry name" value="2-DEHYDROPANTOATE 2-REDUCTASE-RELATED"/>
    <property type="match status" value="1"/>
</dbReference>
<dbReference type="EMBL" id="MIKG01000010">
    <property type="protein sequence ID" value="RAO69483.1"/>
    <property type="molecule type" value="Genomic_DNA"/>
</dbReference>
<organism evidence="3 4">
    <name type="scientific">Talaromyces amestolkiae</name>
    <dbReference type="NCBI Taxonomy" id="1196081"/>
    <lineage>
        <taxon>Eukaryota</taxon>
        <taxon>Fungi</taxon>
        <taxon>Dikarya</taxon>
        <taxon>Ascomycota</taxon>
        <taxon>Pezizomycotina</taxon>
        <taxon>Eurotiomycetes</taxon>
        <taxon>Eurotiomycetidae</taxon>
        <taxon>Eurotiales</taxon>
        <taxon>Trichocomaceae</taxon>
        <taxon>Talaromyces</taxon>
        <taxon>Talaromyces sect. Talaromyces</taxon>
    </lineage>
</organism>
<dbReference type="Proteomes" id="UP000249363">
    <property type="component" value="Unassembled WGS sequence"/>
</dbReference>
<dbReference type="InterPro" id="IPR036291">
    <property type="entry name" value="NAD(P)-bd_dom_sf"/>
</dbReference>
<dbReference type="Pfam" id="PF02558">
    <property type="entry name" value="ApbA"/>
    <property type="match status" value="1"/>
</dbReference>
<dbReference type="AlphaFoldDB" id="A0A364L0Z7"/>
<dbReference type="STRING" id="1196081.A0A364L0Z7"/>
<feature type="domain" description="Ketopantoate reductase C-terminal" evidence="2">
    <location>
        <begin position="203"/>
        <end position="320"/>
    </location>
</feature>
<dbReference type="SUPFAM" id="SSF48179">
    <property type="entry name" value="6-phosphogluconate dehydrogenase C-terminal domain-like"/>
    <property type="match status" value="1"/>
</dbReference>
<dbReference type="InterPro" id="IPR013752">
    <property type="entry name" value="KPA_reductase"/>
</dbReference>
<evidence type="ECO:0008006" key="5">
    <source>
        <dbReference type="Google" id="ProtNLM"/>
    </source>
</evidence>
<dbReference type="PANTHER" id="PTHR21708">
    <property type="entry name" value="PROBABLE 2-DEHYDROPANTOATE 2-REDUCTASE"/>
    <property type="match status" value="1"/>
</dbReference>
<reference evidence="3 4" key="1">
    <citation type="journal article" date="2017" name="Biotechnol. Biofuels">
        <title>Differential beta-glucosidase expression as a function of carbon source availability in Talaromyces amestolkiae: a genomic and proteomic approach.</title>
        <authorList>
            <person name="de Eugenio L.I."/>
            <person name="Mendez-Liter J.A."/>
            <person name="Nieto-Dominguez M."/>
            <person name="Alonso L."/>
            <person name="Gil-Munoz J."/>
            <person name="Barriuso J."/>
            <person name="Prieto A."/>
            <person name="Martinez M.J."/>
        </authorList>
    </citation>
    <scope>NUCLEOTIDE SEQUENCE [LARGE SCALE GENOMIC DNA]</scope>
    <source>
        <strain evidence="3 4">CIB</strain>
    </source>
</reference>
<evidence type="ECO:0000313" key="4">
    <source>
        <dbReference type="Proteomes" id="UP000249363"/>
    </source>
</evidence>
<dbReference type="OrthoDB" id="3609at2759"/>
<feature type="domain" description="Ketopantoate reductase N-terminal" evidence="1">
    <location>
        <begin position="7"/>
        <end position="165"/>
    </location>
</feature>
<sequence>MSDKKRILLIGSGGVGTMAAFSLEASGLASVTAVLRSNYEAVSKNGFNIESVDYGTHKGWKPTEVINSVPNVFDEGVEPFDYIVVTTKNCPDIKPTVSEIIAPAVTAGHTAIVLIQNGLNIEKPLIKSFPRNIIISGVSLGGTEENGHGNIIHNDHDVLIVGPFQNSNISSNAALAAAKEFSEIYKKSGNVICELNEDVGFVRWRKLVYNACFNPVAAITRMDTSRMRLARTPIDDLIRPAMWEVWNAAKAAGHELPAEHVEKTIEADPFDVWCKPSMLQDVLKGNFIEHINLVWEPIQEAEKLGVPTPTLKIIFAFCQTLQWQAKEAKGLVTLPAGALPALGLESTSSG</sequence>
<dbReference type="InterPro" id="IPR013328">
    <property type="entry name" value="6PGD_dom2"/>
</dbReference>
<dbReference type="GeneID" id="63794711"/>
<evidence type="ECO:0000313" key="3">
    <source>
        <dbReference type="EMBL" id="RAO69483.1"/>
    </source>
</evidence>
<evidence type="ECO:0000259" key="1">
    <source>
        <dbReference type="Pfam" id="PF02558"/>
    </source>
</evidence>
<accession>A0A364L0Z7</accession>